<organism evidence="8 9">
    <name type="scientific">Oncorhynchus tshawytscha</name>
    <name type="common">Chinook salmon</name>
    <name type="synonym">Salmo tshawytscha</name>
    <dbReference type="NCBI Taxonomy" id="74940"/>
    <lineage>
        <taxon>Eukaryota</taxon>
        <taxon>Metazoa</taxon>
        <taxon>Chordata</taxon>
        <taxon>Craniata</taxon>
        <taxon>Vertebrata</taxon>
        <taxon>Euteleostomi</taxon>
        <taxon>Actinopterygii</taxon>
        <taxon>Neopterygii</taxon>
        <taxon>Teleostei</taxon>
        <taxon>Protacanthopterygii</taxon>
        <taxon>Salmoniformes</taxon>
        <taxon>Salmonidae</taxon>
        <taxon>Salmoninae</taxon>
        <taxon>Oncorhynchus</taxon>
    </lineage>
</organism>
<evidence type="ECO:0000256" key="1">
    <source>
        <dbReference type="ARBA" id="ARBA00005988"/>
    </source>
</evidence>
<feature type="region of interest" description="Disordered" evidence="4">
    <location>
        <begin position="920"/>
        <end position="1060"/>
    </location>
</feature>
<feature type="compositionally biased region" description="Acidic residues" evidence="4">
    <location>
        <begin position="301"/>
        <end position="310"/>
    </location>
</feature>
<dbReference type="SMART" id="SM00631">
    <property type="entry name" value="Zn_pept"/>
    <property type="match status" value="1"/>
</dbReference>
<comment type="similarity">
    <text evidence="1 3">Belongs to the peptidase M14 family.</text>
</comment>
<feature type="compositionally biased region" description="Acidic residues" evidence="4">
    <location>
        <begin position="244"/>
        <end position="253"/>
    </location>
</feature>
<dbReference type="AlphaFoldDB" id="A0A8C8H1W8"/>
<name>A0A8C8H1W8_ONCTS</name>
<dbReference type="RefSeq" id="XP_042187326.1">
    <property type="nucleotide sequence ID" value="XM_042331392.1"/>
</dbReference>
<evidence type="ECO:0000256" key="4">
    <source>
        <dbReference type="SAM" id="MobiDB-lite"/>
    </source>
</evidence>
<dbReference type="CDD" id="cd00057">
    <property type="entry name" value="FA58C"/>
    <property type="match status" value="1"/>
</dbReference>
<comment type="caution">
    <text evidence="3">Lacks conserved residue(s) required for the propagation of feature annotation.</text>
</comment>
<dbReference type="GO" id="GO:0006518">
    <property type="term" value="P:peptide metabolic process"/>
    <property type="evidence" value="ECO:0007669"/>
    <property type="project" value="TreeGrafter"/>
</dbReference>
<feature type="chain" id="PRO_5044307896" description="Adipocyte enhancer-binding protein 1" evidence="5">
    <location>
        <begin position="27"/>
        <end position="1368"/>
    </location>
</feature>
<evidence type="ECO:0000313" key="9">
    <source>
        <dbReference type="Proteomes" id="UP000694402"/>
    </source>
</evidence>
<keyword evidence="9" id="KW-1185">Reference proteome</keyword>
<feature type="compositionally biased region" description="Acidic residues" evidence="4">
    <location>
        <begin position="339"/>
        <end position="353"/>
    </location>
</feature>
<dbReference type="InterPro" id="IPR000421">
    <property type="entry name" value="FA58C"/>
</dbReference>
<feature type="compositionally biased region" description="Acidic residues" evidence="4">
    <location>
        <begin position="282"/>
        <end position="291"/>
    </location>
</feature>
<evidence type="ECO:0000256" key="5">
    <source>
        <dbReference type="SAM" id="SignalP"/>
    </source>
</evidence>
<feature type="compositionally biased region" description="Acidic residues" evidence="4">
    <location>
        <begin position="149"/>
        <end position="158"/>
    </location>
</feature>
<dbReference type="GO" id="GO:0004181">
    <property type="term" value="F:metallocarboxypeptidase activity"/>
    <property type="evidence" value="ECO:0007669"/>
    <property type="project" value="InterPro"/>
</dbReference>
<feature type="compositionally biased region" description="Basic and acidic residues" evidence="4">
    <location>
        <begin position="1016"/>
        <end position="1037"/>
    </location>
</feature>
<dbReference type="PROSITE" id="PS52035">
    <property type="entry name" value="PEPTIDASE_M14"/>
    <property type="match status" value="1"/>
</dbReference>
<dbReference type="CDD" id="cd11308">
    <property type="entry name" value="Peptidase_M14NE-CP-C_like"/>
    <property type="match status" value="1"/>
</dbReference>
<dbReference type="Ensembl" id="ENSOTST00005062980.2">
    <property type="protein sequence ID" value="ENSOTSP00005057852.2"/>
    <property type="gene ID" value="ENSOTSG00005027885.2"/>
</dbReference>
<accession>A0A8C8H1W8</accession>
<dbReference type="GO" id="GO:0000977">
    <property type="term" value="F:RNA polymerase II transcription regulatory region sequence-specific DNA binding"/>
    <property type="evidence" value="ECO:0007669"/>
    <property type="project" value="TreeGrafter"/>
</dbReference>
<dbReference type="GO" id="GO:0005615">
    <property type="term" value="C:extracellular space"/>
    <property type="evidence" value="ECO:0007669"/>
    <property type="project" value="TreeGrafter"/>
</dbReference>
<dbReference type="PANTHER" id="PTHR11532">
    <property type="entry name" value="PROTEASE M14 CARBOXYPEPTIDASE"/>
    <property type="match status" value="1"/>
</dbReference>
<reference evidence="8" key="2">
    <citation type="submission" date="2025-09" db="UniProtKB">
        <authorList>
            <consortium name="Ensembl"/>
        </authorList>
    </citation>
    <scope>IDENTIFICATION</scope>
</reference>
<feature type="compositionally biased region" description="Basic and acidic residues" evidence="4">
    <location>
        <begin position="49"/>
        <end position="69"/>
    </location>
</feature>
<dbReference type="GeneTree" id="ENSGT00940000158323"/>
<feature type="signal peptide" evidence="5">
    <location>
        <begin position="1"/>
        <end position="26"/>
    </location>
</feature>
<feature type="compositionally biased region" description="Acidic residues" evidence="4">
    <location>
        <begin position="206"/>
        <end position="215"/>
    </location>
</feature>
<evidence type="ECO:0000313" key="8">
    <source>
        <dbReference type="Ensembl" id="ENSOTSP00005057852.2"/>
    </source>
</evidence>
<dbReference type="PROSITE" id="PS01286">
    <property type="entry name" value="FA58C_2"/>
    <property type="match status" value="1"/>
</dbReference>
<feature type="compositionally biased region" description="Basic and acidic residues" evidence="4">
    <location>
        <begin position="935"/>
        <end position="949"/>
    </location>
</feature>
<dbReference type="PROSITE" id="PS50022">
    <property type="entry name" value="FA58C_3"/>
    <property type="match status" value="1"/>
</dbReference>
<dbReference type="Proteomes" id="UP000694402">
    <property type="component" value="Unassembled WGS sequence"/>
</dbReference>
<evidence type="ECO:0008006" key="10">
    <source>
        <dbReference type="Google" id="ProtNLM"/>
    </source>
</evidence>
<feature type="region of interest" description="Disordered" evidence="4">
    <location>
        <begin position="420"/>
        <end position="503"/>
    </location>
</feature>
<feature type="compositionally biased region" description="Acidic residues" evidence="4">
    <location>
        <begin position="263"/>
        <end position="272"/>
    </location>
</feature>
<feature type="domain" description="Peptidase M14" evidence="7">
    <location>
        <begin position="678"/>
        <end position="1157"/>
    </location>
</feature>
<feature type="compositionally biased region" description="Acidic residues" evidence="4">
    <location>
        <begin position="168"/>
        <end position="177"/>
    </location>
</feature>
<dbReference type="GO" id="GO:0001227">
    <property type="term" value="F:DNA-binding transcription repressor activity, RNA polymerase II-specific"/>
    <property type="evidence" value="ECO:0007669"/>
    <property type="project" value="TreeGrafter"/>
</dbReference>
<dbReference type="KEGG" id="otw:112263920"/>
<feature type="region of interest" description="Disordered" evidence="4">
    <location>
        <begin position="895"/>
        <end position="914"/>
    </location>
</feature>
<feature type="compositionally biased region" description="Basic and acidic residues" evidence="4">
    <location>
        <begin position="957"/>
        <end position="985"/>
    </location>
</feature>
<evidence type="ECO:0000259" key="7">
    <source>
        <dbReference type="PROSITE" id="PS52035"/>
    </source>
</evidence>
<keyword evidence="2" id="KW-1015">Disulfide bond</keyword>
<evidence type="ECO:0000256" key="3">
    <source>
        <dbReference type="PROSITE-ProRule" id="PRU01379"/>
    </source>
</evidence>
<dbReference type="PANTHER" id="PTHR11532:SF48">
    <property type="entry name" value="ADIPOCYTE ENHANCER-BINDING PROTEIN 1"/>
    <property type="match status" value="1"/>
</dbReference>
<dbReference type="GeneID" id="112263920"/>
<dbReference type="SMART" id="SM00231">
    <property type="entry name" value="FA58C"/>
    <property type="match status" value="1"/>
</dbReference>
<dbReference type="GO" id="GO:0016485">
    <property type="term" value="P:protein processing"/>
    <property type="evidence" value="ECO:0007669"/>
    <property type="project" value="TreeGrafter"/>
</dbReference>
<feature type="compositionally biased region" description="Basic and acidic residues" evidence="4">
    <location>
        <begin position="108"/>
        <end position="123"/>
    </location>
</feature>
<keyword evidence="5" id="KW-0732">Signal</keyword>
<dbReference type="Pfam" id="PF00246">
    <property type="entry name" value="Peptidase_M14"/>
    <property type="match status" value="2"/>
</dbReference>
<dbReference type="FunFam" id="2.60.40.1120:FF:000007">
    <property type="entry name" value="Carboxypeptidase X, M14 family member 2"/>
    <property type="match status" value="1"/>
</dbReference>
<reference evidence="8" key="1">
    <citation type="submission" date="2025-08" db="UniProtKB">
        <authorList>
            <consortium name="Ensembl"/>
        </authorList>
    </citation>
    <scope>IDENTIFICATION</scope>
</reference>
<feature type="compositionally biased region" description="Acidic residues" evidence="4">
    <location>
        <begin position="225"/>
        <end position="234"/>
    </location>
</feature>
<evidence type="ECO:0000259" key="6">
    <source>
        <dbReference type="PROSITE" id="PS50022"/>
    </source>
</evidence>
<dbReference type="Pfam" id="PF13620">
    <property type="entry name" value="CarboxypepD_reg"/>
    <property type="match status" value="1"/>
</dbReference>
<feature type="domain" description="F5/8 type C" evidence="6">
    <location>
        <begin position="496"/>
        <end position="653"/>
    </location>
</feature>
<sequence length="1368" mass="156826">MGGHTAVVCLVLLALCCVLLLRGGESAGGIVSIGQAVEERGMDGGMEALHGEESQDEPAKEQELTETRRQTGKAKRATEEEAVPARVRRAPEEEEGKGKKKKGKKDKKNKESKADKKLKDKGGRRGKAPTTPPPTTTTLPPTTTTEVYTEPEDDYWNPDDDKPATPETDSEDDYWNPDDDKPATPETDSEDDYWNPDDDKPATPETDSEDDYWNPDDDKPATPETDSEDDYWNPDDDKPATPETDSEDEYWNPDDDKPATPETDSEDEYWNPDDDKPATPETDSEDEYWNPDDDKPAIPETDSEDEYWNPDDDKPATPETDSEDEYWNPDDDKPATPETDSEDDYWKGEEEEPAGPVVDPEDDYWKGEDPTATSPPLVVDGEVDTGDEDYWEAKYEVPENLPFPDGKEVVPTEKYDLSYAVTEDSITPPPTHESPWYEEYDYGYSGGETKKQEEEEERERQRKEKEREDRERAQQRREEEDREKAKKRPPVFKEPKKCPPLGMESHRIESDQLLASSMSHHRYSQGRARLNMQASEDEDNMHGGAWCPNQEDNIHWFEIDARRVTEFTGIITQGRDSHNESDFVTSYYVQFSNDSREWTTMNDGYSDWLFFGNSDKDTPVLNQLAEPILARYIRVIPQSWNGSCCMRLEVLGCPLPDPTSAYQRLQNEVTPVQYLDFRHHNYSDMVTLMKSVSEECPNITSMYSLGRSSNGLDIVAMVISGNPTEHEIGEPEFRYTAGLHGNEATGREMVLLLMQYLCKEYRDGNPRVRRLVEGIRTHLVPSLNPDGQEKALIAGSELSGWTTGHWTEDGHDIFNNFPDLNSVLWEAEDKGMVPKLTPNHHVKIPADTVGDDKIAVETQAIISWMESHPFVLGANFQGGERVVAYPYDNHRLTKAASTSERDRAHSRKKRQFEDEYDRGADWDRGYDREEPEDDDRNRGYQEPEEERWNRGYQDPEEDRRNRGYQEPEEDRRNRGYQEPEEERWNRGYQQPEEDRWNRGYQQPEEDRWNRVYQQPEEDRQNRELEEEWRGHGYGHREEEEEDDRGGHQEAEPEDEPRTTADASFFRWLAISYASTHLSMTYTSHGSCHGDDITGGVGIINRAKWKPITGSMNDFSYLHTNCLELSMFLGCDKFPHQSELVIEWEKNREAMLTFMEQVHRGIRGVVKDNEGNPITNATVSVEGVNHDVTTAVTGDYWRLLNPGEYRVTVRAEGFTPLTKLCVVGYEPGATTCSFNLAKSNWDRIKQIMALHGNKPIRLLSHGNSGTRRNTASNGNSRVMHNNGAAANEPETSRMRQQKRRLGRLRRLRQQKLMRSTTTLPPTTTPVPTTTEAEPTTAWYDSWLIGEGQTSAPEGFTDSILDYNYEIDDY</sequence>
<feature type="region of interest" description="Disordered" evidence="4">
    <location>
        <begin position="47"/>
        <end position="383"/>
    </location>
</feature>
<feature type="compositionally biased region" description="Basic and acidic residues" evidence="4">
    <location>
        <begin position="1044"/>
        <end position="1058"/>
    </location>
</feature>
<dbReference type="InterPro" id="IPR000834">
    <property type="entry name" value="Peptidase_M14"/>
</dbReference>
<feature type="compositionally biased region" description="Basic residues" evidence="4">
    <location>
        <begin position="98"/>
        <end position="107"/>
    </location>
</feature>
<dbReference type="GO" id="GO:0008270">
    <property type="term" value="F:zinc ion binding"/>
    <property type="evidence" value="ECO:0007669"/>
    <property type="project" value="InterPro"/>
</dbReference>
<feature type="compositionally biased region" description="Polar residues" evidence="4">
    <location>
        <begin position="1260"/>
        <end position="1278"/>
    </location>
</feature>
<feature type="compositionally biased region" description="Acidic residues" evidence="4">
    <location>
        <begin position="320"/>
        <end position="329"/>
    </location>
</feature>
<dbReference type="Pfam" id="PF00754">
    <property type="entry name" value="F5_F8_type_C"/>
    <property type="match status" value="1"/>
</dbReference>
<gene>
    <name evidence="8" type="primary">LOC112263920</name>
</gene>
<feature type="compositionally biased region" description="Low complexity" evidence="4">
    <location>
        <begin position="136"/>
        <end position="145"/>
    </location>
</feature>
<feature type="compositionally biased region" description="Basic and acidic residues" evidence="4">
    <location>
        <begin position="448"/>
        <end position="484"/>
    </location>
</feature>
<proteinExistence type="inferred from homology"/>
<evidence type="ECO:0000256" key="2">
    <source>
        <dbReference type="ARBA" id="ARBA00023157"/>
    </source>
</evidence>
<feature type="region of interest" description="Disordered" evidence="4">
    <location>
        <begin position="1257"/>
        <end position="1299"/>
    </location>
</feature>
<dbReference type="InterPro" id="IPR050753">
    <property type="entry name" value="Peptidase_M14_domain"/>
</dbReference>
<feature type="compositionally biased region" description="Acidic residues" evidence="4">
    <location>
        <begin position="187"/>
        <end position="196"/>
    </location>
</feature>
<protein>
    <recommendedName>
        <fullName evidence="10">Adipocyte enhancer-binding protein 1</fullName>
    </recommendedName>
</protein>
<dbReference type="FunFam" id="2.60.120.260:FF:000002">
    <property type="entry name" value="Coagulation factor VIII"/>
    <property type="match status" value="1"/>
</dbReference>